<dbReference type="Proteomes" id="UP000249099">
    <property type="component" value="Unassembled WGS sequence"/>
</dbReference>
<name>A0A328KHL3_9LACT</name>
<reference evidence="1 2" key="1">
    <citation type="submission" date="2017-03" db="EMBL/GenBank/DDBJ databases">
        <title>wgs assembly of Dolosigranulum pigrum KPL CDC strains.</title>
        <authorList>
            <person name="Brugger S.D."/>
            <person name="Pettigrew M."/>
            <person name="Kong Y."/>
            <person name="Lemon K.P."/>
        </authorList>
    </citation>
    <scope>NUCLEOTIDE SEQUENCE [LARGE SCALE GENOMIC DNA]</scope>
    <source>
        <strain evidence="1 2">KPL1931_CDC4294-98</strain>
    </source>
</reference>
<evidence type="ECO:0000313" key="1">
    <source>
        <dbReference type="EMBL" id="RAN61341.1"/>
    </source>
</evidence>
<dbReference type="EMBL" id="NAQV01000071">
    <property type="protein sequence ID" value="RAN61341.1"/>
    <property type="molecule type" value="Genomic_DNA"/>
</dbReference>
<gene>
    <name evidence="1" type="ORF">B8A44_09775</name>
</gene>
<evidence type="ECO:0000313" key="2">
    <source>
        <dbReference type="Proteomes" id="UP000249099"/>
    </source>
</evidence>
<accession>A0A328KHL3</accession>
<organism evidence="1 2">
    <name type="scientific">Dolosigranulum pigrum</name>
    <dbReference type="NCBI Taxonomy" id="29394"/>
    <lineage>
        <taxon>Bacteria</taxon>
        <taxon>Bacillati</taxon>
        <taxon>Bacillota</taxon>
        <taxon>Bacilli</taxon>
        <taxon>Lactobacillales</taxon>
        <taxon>Carnobacteriaceae</taxon>
        <taxon>Dolosigranulum</taxon>
    </lineage>
</organism>
<dbReference type="RefSeq" id="WP_112788114.1">
    <property type="nucleotide sequence ID" value="NZ_CP040417.1"/>
</dbReference>
<comment type="caution">
    <text evidence="1">The sequence shown here is derived from an EMBL/GenBank/DDBJ whole genome shotgun (WGS) entry which is preliminary data.</text>
</comment>
<dbReference type="AlphaFoldDB" id="A0A328KHL3"/>
<sequence length="103" mass="11817">MKKILIGVSLSLMLFGAYSTTADAQVEEVIKHSRYHSPAPKMHHSVTRKYRKGTTPSRTITVSVNNGGYIYRGTLTRRNQYESRYFIHVTYDGMLSWTPISPY</sequence>
<proteinExistence type="predicted"/>
<protein>
    <submittedName>
        <fullName evidence="1">Uncharacterized protein</fullName>
    </submittedName>
</protein>